<organism evidence="9 10">
    <name type="scientific">Coraliomargarita akajimensis (strain DSM 45221 / IAM 15411 / JCM 23193 / KCTC 12865 / 04OKA010-24)</name>
    <dbReference type="NCBI Taxonomy" id="583355"/>
    <lineage>
        <taxon>Bacteria</taxon>
        <taxon>Pseudomonadati</taxon>
        <taxon>Verrucomicrobiota</taxon>
        <taxon>Opitutia</taxon>
        <taxon>Puniceicoccales</taxon>
        <taxon>Coraliomargaritaceae</taxon>
        <taxon>Coraliomargarita</taxon>
    </lineage>
</organism>
<dbReference type="eggNOG" id="COG3119">
    <property type="taxonomic scope" value="Bacteria"/>
</dbReference>
<evidence type="ECO:0000259" key="8">
    <source>
        <dbReference type="Pfam" id="PF00884"/>
    </source>
</evidence>
<dbReference type="OrthoDB" id="279611at2"/>
<protein>
    <submittedName>
        <fullName evidence="9">Sulfatase</fullName>
    </submittedName>
</protein>
<feature type="region of interest" description="Disordered" evidence="7">
    <location>
        <begin position="424"/>
        <end position="444"/>
    </location>
</feature>
<keyword evidence="4" id="KW-0732">Signal</keyword>
<dbReference type="InterPro" id="IPR024607">
    <property type="entry name" value="Sulfatase_CS"/>
</dbReference>
<sequence length="444" mass="49903">MKPKKPNIVMFVADDHESCAMNWAGCSEVRTPTLDRIARGGSVFTRAYHNGGYDDAVCIPARASLFTGMYNHMALAGGRDVINPERVTLTEHFKNAGYHSYMVGKWHNDLKSLHRSFSDGEAIFAGGMHDHYSTPVRPFDPSGEFPESDITVSDTYSVDLFCNTAVDFIENYQQNQPFFLYTAFTAPHDPRTPPKEFLDHYPPQTVRVPNNYADEHPFDLDVRDIRDECLAPYPRTPERIQEELAAYYGMIESMDSGIARVLAALEARGELDNTIIVYTGDHGLAVGQHGLLGKQNVYEHSARVPLLLSGPGVPKGEAYEALAYTWDSFPTLCELSGIDIPDGLHAQSLVPILKDPAQTNRDHICTHYMGYHRMVTEDRWKLIFTNVHGKPHQQLFDLLEDPDETENLIDSPEHQKHLKRLLAKMKASPEGLPRPSKDPCYATS</sequence>
<dbReference type="PANTHER" id="PTHR42693:SF42">
    <property type="entry name" value="ARYLSULFATASE G"/>
    <property type="match status" value="1"/>
</dbReference>
<accession>D5ELT1</accession>
<gene>
    <name evidence="9" type="ordered locus">Caka_0229</name>
</gene>
<name>D5ELT1_CORAD</name>
<dbReference type="AlphaFoldDB" id="D5ELT1"/>
<dbReference type="InterPro" id="IPR017850">
    <property type="entry name" value="Alkaline_phosphatase_core_sf"/>
</dbReference>
<dbReference type="SUPFAM" id="SSF53649">
    <property type="entry name" value="Alkaline phosphatase-like"/>
    <property type="match status" value="1"/>
</dbReference>
<evidence type="ECO:0000256" key="2">
    <source>
        <dbReference type="ARBA" id="ARBA00008779"/>
    </source>
</evidence>
<keyword evidence="5" id="KW-0378">Hydrolase</keyword>
<comment type="cofactor">
    <cofactor evidence="1">
        <name>Ca(2+)</name>
        <dbReference type="ChEBI" id="CHEBI:29108"/>
    </cofactor>
</comment>
<dbReference type="PANTHER" id="PTHR42693">
    <property type="entry name" value="ARYLSULFATASE FAMILY MEMBER"/>
    <property type="match status" value="1"/>
</dbReference>
<feature type="domain" description="Sulfatase N-terminal" evidence="8">
    <location>
        <begin position="6"/>
        <end position="338"/>
    </location>
</feature>
<evidence type="ECO:0000313" key="10">
    <source>
        <dbReference type="Proteomes" id="UP000000925"/>
    </source>
</evidence>
<evidence type="ECO:0000256" key="4">
    <source>
        <dbReference type="ARBA" id="ARBA00022729"/>
    </source>
</evidence>
<dbReference type="STRING" id="583355.Caka_0229"/>
<dbReference type="Pfam" id="PF00884">
    <property type="entry name" value="Sulfatase"/>
    <property type="match status" value="1"/>
</dbReference>
<proteinExistence type="inferred from homology"/>
<reference evidence="9 10" key="1">
    <citation type="journal article" date="2010" name="Stand. Genomic Sci.">
        <title>Complete genome sequence of Coraliomargarita akajimensis type strain (04OKA010-24).</title>
        <authorList>
            <person name="Mavromatis K."/>
            <person name="Abt B."/>
            <person name="Brambilla E."/>
            <person name="Lapidus A."/>
            <person name="Copeland A."/>
            <person name="Deshpande S."/>
            <person name="Nolan M."/>
            <person name="Lucas S."/>
            <person name="Tice H."/>
            <person name="Cheng J.F."/>
            <person name="Han C."/>
            <person name="Detter J.C."/>
            <person name="Woyke T."/>
            <person name="Goodwin L."/>
            <person name="Pitluck S."/>
            <person name="Held B."/>
            <person name="Brettin T."/>
            <person name="Tapia R."/>
            <person name="Ivanova N."/>
            <person name="Mikhailova N."/>
            <person name="Pati A."/>
            <person name="Liolios K."/>
            <person name="Chen A."/>
            <person name="Palaniappan K."/>
            <person name="Land M."/>
            <person name="Hauser L."/>
            <person name="Chang Y.J."/>
            <person name="Jeffries C.D."/>
            <person name="Rohde M."/>
            <person name="Goker M."/>
            <person name="Bristow J."/>
            <person name="Eisen J.A."/>
            <person name="Markowitz V."/>
            <person name="Hugenholtz P."/>
            <person name="Klenk H.P."/>
            <person name="Kyrpides N.C."/>
        </authorList>
    </citation>
    <scope>NUCLEOTIDE SEQUENCE [LARGE SCALE GENOMIC DNA]</scope>
    <source>
        <strain evidence="10">DSM 45221 / IAM 15411 / JCM 23193 / KCTC 12865</strain>
    </source>
</reference>
<dbReference type="HOGENOM" id="CLU_006332_9_3_0"/>
<keyword evidence="10" id="KW-1185">Reference proteome</keyword>
<comment type="similarity">
    <text evidence="2">Belongs to the sulfatase family.</text>
</comment>
<keyword evidence="3" id="KW-0479">Metal-binding</keyword>
<dbReference type="PROSITE" id="PS00149">
    <property type="entry name" value="SULFATASE_2"/>
    <property type="match status" value="1"/>
</dbReference>
<evidence type="ECO:0000256" key="6">
    <source>
        <dbReference type="ARBA" id="ARBA00022837"/>
    </source>
</evidence>
<keyword evidence="6" id="KW-0106">Calcium</keyword>
<dbReference type="InterPro" id="IPR050738">
    <property type="entry name" value="Sulfatase"/>
</dbReference>
<dbReference type="EMBL" id="CP001998">
    <property type="protein sequence ID" value="ADE53256.1"/>
    <property type="molecule type" value="Genomic_DNA"/>
</dbReference>
<dbReference type="Proteomes" id="UP000000925">
    <property type="component" value="Chromosome"/>
</dbReference>
<evidence type="ECO:0000256" key="5">
    <source>
        <dbReference type="ARBA" id="ARBA00022801"/>
    </source>
</evidence>
<dbReference type="GO" id="GO:0004065">
    <property type="term" value="F:arylsulfatase activity"/>
    <property type="evidence" value="ECO:0007669"/>
    <property type="project" value="TreeGrafter"/>
</dbReference>
<dbReference type="Gene3D" id="3.40.720.10">
    <property type="entry name" value="Alkaline Phosphatase, subunit A"/>
    <property type="match status" value="1"/>
</dbReference>
<dbReference type="CDD" id="cd16155">
    <property type="entry name" value="sulfatase_like"/>
    <property type="match status" value="1"/>
</dbReference>
<evidence type="ECO:0000256" key="3">
    <source>
        <dbReference type="ARBA" id="ARBA00022723"/>
    </source>
</evidence>
<evidence type="ECO:0000256" key="7">
    <source>
        <dbReference type="SAM" id="MobiDB-lite"/>
    </source>
</evidence>
<dbReference type="KEGG" id="caa:Caka_0229"/>
<dbReference type="RefSeq" id="WP_013041982.1">
    <property type="nucleotide sequence ID" value="NC_014008.1"/>
</dbReference>
<evidence type="ECO:0000256" key="1">
    <source>
        <dbReference type="ARBA" id="ARBA00001913"/>
    </source>
</evidence>
<dbReference type="InterPro" id="IPR000917">
    <property type="entry name" value="Sulfatase_N"/>
</dbReference>
<evidence type="ECO:0000313" key="9">
    <source>
        <dbReference type="EMBL" id="ADE53256.1"/>
    </source>
</evidence>
<dbReference type="GO" id="GO:0046872">
    <property type="term" value="F:metal ion binding"/>
    <property type="evidence" value="ECO:0007669"/>
    <property type="project" value="UniProtKB-KW"/>
</dbReference>